<sequence>MAQNAEAQAFLRRLGELPDISGVGLGPAITPSLQDEADLRRLFATDRDNVRLKDPYVGLVDVFGQNTDRIKKIHARTIKDDDDLLKHHIMPLDTDTRRKDGELSMASSLDDFKLRWSIFSEGALSQLTNWNNVIVAGGSVLACLAPLPEHVVKQGSKRALRKYYHSEAYPASDVDVFLYGLTPEQAEEKCVEIFNAVQDSVPWEVCAVRTKNAVSIHCQYPYRPVQIVLRIYQSPAEILAGFDVDSACVAFDGTRVLAAPRAILALMTQCNRVAMDRRSPSYEVRLAKYAARGFEIQVPDLRREDFDPTIFERALTRVSGLARLLVLEKLSTQEARDGYINQRRQMRARPNAPGGPMKRRAARRARRRDRRLAGDLKVAAEFGGLQMSEYDVMFHIPYGPGIDARRISKIVYQTDLGLVFSTFNPKNRERKLHRHPAFFGNMKQALGDCCKHCPLPETDEEKEMLEKDREQFITGRVSFMQDDPGRQSITGSFHPIDSGEWSEQAYLKPLAKLYSYIAAHNRPACNEFLKRNAEAINTRDHLGRTPLQFALL</sequence>
<reference evidence="3" key="2">
    <citation type="submission" date="2015-01" db="EMBL/GenBank/DDBJ databases">
        <title>Evolutionary Origins and Diversification of the Mycorrhizal Mutualists.</title>
        <authorList>
            <consortium name="DOE Joint Genome Institute"/>
            <consortium name="Mycorrhizal Genomics Consortium"/>
            <person name="Kohler A."/>
            <person name="Kuo A."/>
            <person name="Nagy L.G."/>
            <person name="Floudas D."/>
            <person name="Copeland A."/>
            <person name="Barry K.W."/>
            <person name="Cichocki N."/>
            <person name="Veneault-Fourrey C."/>
            <person name="LaButti K."/>
            <person name="Lindquist E.A."/>
            <person name="Lipzen A."/>
            <person name="Lundell T."/>
            <person name="Morin E."/>
            <person name="Murat C."/>
            <person name="Riley R."/>
            <person name="Ohm R."/>
            <person name="Sun H."/>
            <person name="Tunlid A."/>
            <person name="Henrissat B."/>
            <person name="Grigoriev I.V."/>
            <person name="Hibbett D.S."/>
            <person name="Martin F."/>
        </authorList>
    </citation>
    <scope>NUCLEOTIDE SEQUENCE [LARGE SCALE GENOMIC DNA]</scope>
    <source>
        <strain evidence="3">MUT 4182</strain>
    </source>
</reference>
<dbReference type="PANTHER" id="PTHR43558">
    <property type="entry name" value="REDUCTASE, PUTATIVE (AFU_ORTHOLOGUE AFUA_3G10540)-RELATED"/>
    <property type="match status" value="1"/>
</dbReference>
<dbReference type="Proteomes" id="UP000054248">
    <property type="component" value="Unassembled WGS sequence"/>
</dbReference>
<protein>
    <submittedName>
        <fullName evidence="2">Uncharacterized protein</fullName>
    </submittedName>
</protein>
<evidence type="ECO:0000313" key="2">
    <source>
        <dbReference type="EMBL" id="KIO24982.1"/>
    </source>
</evidence>
<feature type="region of interest" description="Disordered" evidence="1">
    <location>
        <begin position="345"/>
        <end position="368"/>
    </location>
</feature>
<dbReference type="EMBL" id="KN823050">
    <property type="protein sequence ID" value="KIO24982.1"/>
    <property type="molecule type" value="Genomic_DNA"/>
</dbReference>
<organism evidence="2 3">
    <name type="scientific">Tulasnella calospora MUT 4182</name>
    <dbReference type="NCBI Taxonomy" id="1051891"/>
    <lineage>
        <taxon>Eukaryota</taxon>
        <taxon>Fungi</taxon>
        <taxon>Dikarya</taxon>
        <taxon>Basidiomycota</taxon>
        <taxon>Agaricomycotina</taxon>
        <taxon>Agaricomycetes</taxon>
        <taxon>Cantharellales</taxon>
        <taxon>Tulasnellaceae</taxon>
        <taxon>Tulasnella</taxon>
    </lineage>
</organism>
<evidence type="ECO:0000313" key="3">
    <source>
        <dbReference type="Proteomes" id="UP000054248"/>
    </source>
</evidence>
<evidence type="ECO:0000256" key="1">
    <source>
        <dbReference type="SAM" id="MobiDB-lite"/>
    </source>
</evidence>
<feature type="non-terminal residue" evidence="2">
    <location>
        <position position="552"/>
    </location>
</feature>
<feature type="compositionally biased region" description="Basic residues" evidence="1">
    <location>
        <begin position="357"/>
        <end position="368"/>
    </location>
</feature>
<keyword evidence="3" id="KW-1185">Reference proteome</keyword>
<dbReference type="OrthoDB" id="539213at2759"/>
<dbReference type="InterPro" id="IPR053354">
    <property type="entry name" value="MGDG_epimerase"/>
</dbReference>
<reference evidence="2 3" key="1">
    <citation type="submission" date="2014-04" db="EMBL/GenBank/DDBJ databases">
        <authorList>
            <consortium name="DOE Joint Genome Institute"/>
            <person name="Kuo A."/>
            <person name="Girlanda M."/>
            <person name="Perotto S."/>
            <person name="Kohler A."/>
            <person name="Nagy L.G."/>
            <person name="Floudas D."/>
            <person name="Copeland A."/>
            <person name="Barry K.W."/>
            <person name="Cichocki N."/>
            <person name="Veneault-Fourrey C."/>
            <person name="LaButti K."/>
            <person name="Lindquist E.A."/>
            <person name="Lipzen A."/>
            <person name="Lundell T."/>
            <person name="Morin E."/>
            <person name="Murat C."/>
            <person name="Sun H."/>
            <person name="Tunlid A."/>
            <person name="Henrissat B."/>
            <person name="Grigoriev I.V."/>
            <person name="Hibbett D.S."/>
            <person name="Martin F."/>
            <person name="Nordberg H.P."/>
            <person name="Cantor M.N."/>
            <person name="Hua S.X."/>
        </authorList>
    </citation>
    <scope>NUCLEOTIDE SEQUENCE [LARGE SCALE GENOMIC DNA]</scope>
    <source>
        <strain evidence="2 3">MUT 4182</strain>
    </source>
</reference>
<gene>
    <name evidence="2" type="ORF">M407DRAFT_25627</name>
</gene>
<dbReference type="AlphaFoldDB" id="A0A0C3LUB4"/>
<dbReference type="HOGENOM" id="CLU_036464_0_0_1"/>
<proteinExistence type="predicted"/>
<accession>A0A0C3LUB4</accession>
<dbReference type="STRING" id="1051891.A0A0C3LUB4"/>
<name>A0A0C3LUB4_9AGAM</name>
<dbReference type="PANTHER" id="PTHR43558:SF6">
    <property type="entry name" value="REDUCTASE, PUTATIVE (AFU_ORTHOLOGUE AFUA_3G10540)-RELATED"/>
    <property type="match status" value="1"/>
</dbReference>